<dbReference type="EMBL" id="FNFC01000017">
    <property type="protein sequence ID" value="SDK08288.1"/>
    <property type="molecule type" value="Genomic_DNA"/>
</dbReference>
<protein>
    <submittedName>
        <fullName evidence="2">Putative membrane protein</fullName>
    </submittedName>
</protein>
<dbReference type="AlphaFoldDB" id="A0A1G8YZM8"/>
<dbReference type="STRING" id="890420.SAMN05216226_11719"/>
<evidence type="ECO:0000313" key="3">
    <source>
        <dbReference type="Proteomes" id="UP000198856"/>
    </source>
</evidence>
<dbReference type="OrthoDB" id="31282at2157"/>
<dbReference type="Pfam" id="PF04123">
    <property type="entry name" value="DUF373"/>
    <property type="match status" value="1"/>
</dbReference>
<keyword evidence="1" id="KW-0812">Transmembrane</keyword>
<feature type="transmembrane region" description="Helical" evidence="1">
    <location>
        <begin position="174"/>
        <end position="192"/>
    </location>
</feature>
<dbReference type="PANTHER" id="PTHR38815:SF1">
    <property type="entry name" value="DUF373 FAMILY PROTEIN"/>
    <property type="match status" value="1"/>
</dbReference>
<evidence type="ECO:0000313" key="2">
    <source>
        <dbReference type="EMBL" id="SDK08288.1"/>
    </source>
</evidence>
<feature type="transmembrane region" description="Helical" evidence="1">
    <location>
        <begin position="286"/>
        <end position="309"/>
    </location>
</feature>
<evidence type="ECO:0000256" key="1">
    <source>
        <dbReference type="SAM" id="Phobius"/>
    </source>
</evidence>
<sequence>MSTLVLCIYRGDDLDADPPVVGAEAVEDLVTTVGVDDPEDSRVNCLLEGLRVTRDLDDETVLAVLCGEGDTVTFNRAIAAQVDDLVEMYSPDSAVAVVDSAEDERLVPIIESRIAVDAIDRVVVRQARDIESTYYLLKQFLADEELRKTVLVPLGLTLLAFPALLAVFDSITVSFGAIAAVVGLFLLYKGLNIDALLATLSTSIRDALYAGKVSLVTYVVAGGLALVGLFVGALGASSLDRATAGELVLSMQFLYDSIPWLTGAALIASAGRLLDEVIRDDDIGSAYINLPFVAVAVGLAVRGFAAYVIQRSDVSGPFVVPTMSYGPLEVEQFSVAPETLLAVFILSSIVVSLVGVRVAAYVNSVGYDNLEHRG</sequence>
<feature type="transmembrane region" description="Helical" evidence="1">
    <location>
        <begin position="257"/>
        <end position="274"/>
    </location>
</feature>
<proteinExistence type="predicted"/>
<dbReference type="RefSeq" id="WP_092704405.1">
    <property type="nucleotide sequence ID" value="NZ_FNFC01000017.1"/>
</dbReference>
<dbReference type="PANTHER" id="PTHR38815">
    <property type="entry name" value="HYPOTHETICAL MEMBRANE PROTEIN, CONSERVED, DUF373 FAMILY"/>
    <property type="match status" value="1"/>
</dbReference>
<accession>A0A1G8YZM8</accession>
<gene>
    <name evidence="2" type="ORF">SAMN05216226_11719</name>
</gene>
<dbReference type="Proteomes" id="UP000198856">
    <property type="component" value="Unassembled WGS sequence"/>
</dbReference>
<keyword evidence="1" id="KW-1133">Transmembrane helix</keyword>
<keyword evidence="1" id="KW-0472">Membrane</keyword>
<feature type="transmembrane region" description="Helical" evidence="1">
    <location>
        <begin position="213"/>
        <end position="237"/>
    </location>
</feature>
<keyword evidence="3" id="KW-1185">Reference proteome</keyword>
<name>A0A1G8YZM8_9EURY</name>
<feature type="transmembrane region" description="Helical" evidence="1">
    <location>
        <begin position="340"/>
        <end position="362"/>
    </location>
</feature>
<reference evidence="2 3" key="1">
    <citation type="submission" date="2016-10" db="EMBL/GenBank/DDBJ databases">
        <authorList>
            <person name="de Groot N.N."/>
        </authorList>
    </citation>
    <scope>NUCLEOTIDE SEQUENCE [LARGE SCALE GENOMIC DNA]</scope>
    <source>
        <strain evidence="2 3">IBRC-M10015</strain>
    </source>
</reference>
<dbReference type="InterPro" id="IPR007254">
    <property type="entry name" value="DUF373"/>
</dbReference>
<organism evidence="2 3">
    <name type="scientific">Halovenus aranensis</name>
    <dbReference type="NCBI Taxonomy" id="890420"/>
    <lineage>
        <taxon>Archaea</taxon>
        <taxon>Methanobacteriati</taxon>
        <taxon>Methanobacteriota</taxon>
        <taxon>Stenosarchaea group</taxon>
        <taxon>Halobacteria</taxon>
        <taxon>Halobacteriales</taxon>
        <taxon>Haloarculaceae</taxon>
        <taxon>Halovenus</taxon>
    </lineage>
</organism>